<reference evidence="3" key="1">
    <citation type="journal article" date="2014" name="Front. Microbiol.">
        <title>High frequency of phylogenetically diverse reductive dehalogenase-homologous genes in deep subseafloor sedimentary metagenomes.</title>
        <authorList>
            <person name="Kawai M."/>
            <person name="Futagami T."/>
            <person name="Toyoda A."/>
            <person name="Takaki Y."/>
            <person name="Nishi S."/>
            <person name="Hori S."/>
            <person name="Arai W."/>
            <person name="Tsubouchi T."/>
            <person name="Morono Y."/>
            <person name="Uchiyama I."/>
            <person name="Ito T."/>
            <person name="Fujiyama A."/>
            <person name="Inagaki F."/>
            <person name="Takami H."/>
        </authorList>
    </citation>
    <scope>NUCLEOTIDE SEQUENCE</scope>
    <source>
        <strain evidence="3">Expedition CK06-06</strain>
    </source>
</reference>
<accession>X1DIF1</accession>
<dbReference type="PANTHER" id="PTHR45947:SF3">
    <property type="entry name" value="SULFOQUINOVOSYL TRANSFERASE SQD2"/>
    <property type="match status" value="1"/>
</dbReference>
<dbReference type="GO" id="GO:0016757">
    <property type="term" value="F:glycosyltransferase activity"/>
    <property type="evidence" value="ECO:0007669"/>
    <property type="project" value="InterPro"/>
</dbReference>
<dbReference type="EMBL" id="BARU01004367">
    <property type="protein sequence ID" value="GAH19957.1"/>
    <property type="molecule type" value="Genomic_DNA"/>
</dbReference>
<feature type="domain" description="Glycosyltransferase subfamily 4-like N-terminal" evidence="2">
    <location>
        <begin position="26"/>
        <end position="187"/>
    </location>
</feature>
<protein>
    <recommendedName>
        <fullName evidence="4">Glycosyltransferase subfamily 4-like N-terminal domain-containing protein</fullName>
    </recommendedName>
</protein>
<dbReference type="CDD" id="cd03801">
    <property type="entry name" value="GT4_PimA-like"/>
    <property type="match status" value="1"/>
</dbReference>
<dbReference type="Gene3D" id="3.40.50.2000">
    <property type="entry name" value="Glycogen Phosphorylase B"/>
    <property type="match status" value="2"/>
</dbReference>
<evidence type="ECO:0000259" key="2">
    <source>
        <dbReference type="Pfam" id="PF13439"/>
    </source>
</evidence>
<dbReference type="PANTHER" id="PTHR45947">
    <property type="entry name" value="SULFOQUINOVOSYL TRANSFERASE SQD2"/>
    <property type="match status" value="1"/>
</dbReference>
<dbReference type="SUPFAM" id="SSF53756">
    <property type="entry name" value="UDP-Glycosyltransferase/glycogen phosphorylase"/>
    <property type="match status" value="1"/>
</dbReference>
<dbReference type="Pfam" id="PF13439">
    <property type="entry name" value="Glyco_transf_4"/>
    <property type="match status" value="1"/>
</dbReference>
<feature type="domain" description="Glycosyl transferase family 1" evidence="1">
    <location>
        <begin position="194"/>
        <end position="259"/>
    </location>
</feature>
<organism evidence="3">
    <name type="scientific">marine sediment metagenome</name>
    <dbReference type="NCBI Taxonomy" id="412755"/>
    <lineage>
        <taxon>unclassified sequences</taxon>
        <taxon>metagenomes</taxon>
        <taxon>ecological metagenomes</taxon>
    </lineage>
</organism>
<dbReference type="InterPro" id="IPR050194">
    <property type="entry name" value="Glycosyltransferase_grp1"/>
</dbReference>
<feature type="non-terminal residue" evidence="3">
    <location>
        <position position="259"/>
    </location>
</feature>
<name>X1DIF1_9ZZZZ</name>
<gene>
    <name evidence="3" type="ORF">S03H2_08831</name>
</gene>
<comment type="caution">
    <text evidence="3">The sequence shown here is derived from an EMBL/GenBank/DDBJ whole genome shotgun (WGS) entry which is preliminary data.</text>
</comment>
<dbReference type="AlphaFoldDB" id="X1DIF1"/>
<evidence type="ECO:0008006" key="4">
    <source>
        <dbReference type="Google" id="ProtNLM"/>
    </source>
</evidence>
<sequence>AQLVKSRSEINKMKICHITPFFPPSIGGEEKCVFELAKGEEQRGHNVTVITSNIPACLVSQYPFTVIKVKTQIISGMLFSYELLPILKRTIPKNDIIHVHFPPVGFPEFGSIFSLIHSKPFILHIHLFPEITTKWGLFLPIYLSFVFKWMSSKASKIIVPTKIATSRLITYNENSIHKIQVIPYGVDNRLFYPSKKIRTNKFKIVFIGRLHPQKRVDRLLLAISKLKRRDFSLEIYGDGKAFQSLFSLSSKMKIQDRVK</sequence>
<dbReference type="InterPro" id="IPR001296">
    <property type="entry name" value="Glyco_trans_1"/>
</dbReference>
<evidence type="ECO:0000313" key="3">
    <source>
        <dbReference type="EMBL" id="GAH19957.1"/>
    </source>
</evidence>
<dbReference type="Pfam" id="PF00534">
    <property type="entry name" value="Glycos_transf_1"/>
    <property type="match status" value="1"/>
</dbReference>
<feature type="non-terminal residue" evidence="3">
    <location>
        <position position="1"/>
    </location>
</feature>
<evidence type="ECO:0000259" key="1">
    <source>
        <dbReference type="Pfam" id="PF00534"/>
    </source>
</evidence>
<dbReference type="InterPro" id="IPR028098">
    <property type="entry name" value="Glyco_trans_4-like_N"/>
</dbReference>
<proteinExistence type="predicted"/>